<gene>
    <name evidence="1" type="ORF">FD21_GL002125</name>
</gene>
<evidence type="ECO:0000313" key="1">
    <source>
        <dbReference type="EMBL" id="KRM89237.1"/>
    </source>
</evidence>
<comment type="caution">
    <text evidence="1">The sequence shown here is derived from an EMBL/GenBank/DDBJ whole genome shotgun (WGS) entry which is preliminary data.</text>
</comment>
<sequence length="105" mass="12202">MIDIQQNNWHRFTAVVQKKLGTIKLNSNFKLHPQMPDFQIELFIQQAIQKNKTITIWLKDTLGNEHAITGNLSSSLHQPHTFLLIDQNKIPTLVAFKNIKFLKLI</sequence>
<protein>
    <recommendedName>
        <fullName evidence="3">YolD-like protein</fullName>
    </recommendedName>
</protein>
<dbReference type="RefSeq" id="WP_010580503.1">
    <property type="nucleotide sequence ID" value="NZ_AHYZ01000082.1"/>
</dbReference>
<name>A0A0R2CD02_9LACO</name>
<proteinExistence type="predicted"/>
<accession>A0A0R2CD02</accession>
<dbReference type="OrthoDB" id="2299829at2"/>
<keyword evidence="2" id="KW-1185">Reference proteome</keyword>
<dbReference type="AlphaFoldDB" id="A0A0R2CD02"/>
<reference evidence="1 2" key="1">
    <citation type="journal article" date="2015" name="Genome Announc.">
        <title>Expanding the biotechnology potential of lactobacilli through comparative genomics of 213 strains and associated genera.</title>
        <authorList>
            <person name="Sun Z."/>
            <person name="Harris H.M."/>
            <person name="McCann A."/>
            <person name="Guo C."/>
            <person name="Argimon S."/>
            <person name="Zhang W."/>
            <person name="Yang X."/>
            <person name="Jeffery I.B."/>
            <person name="Cooney J.C."/>
            <person name="Kagawa T.F."/>
            <person name="Liu W."/>
            <person name="Song Y."/>
            <person name="Salvetti E."/>
            <person name="Wrobel A."/>
            <person name="Rasinkangas P."/>
            <person name="Parkhill J."/>
            <person name="Rea M.C."/>
            <person name="O'Sullivan O."/>
            <person name="Ritari J."/>
            <person name="Douillard F.P."/>
            <person name="Paul Ross R."/>
            <person name="Yang R."/>
            <person name="Briner A.E."/>
            <person name="Felis G.E."/>
            <person name="de Vos W.M."/>
            <person name="Barrangou R."/>
            <person name="Klaenhammer T.R."/>
            <person name="Caufield P.W."/>
            <person name="Cui Y."/>
            <person name="Zhang H."/>
            <person name="O'Toole P.W."/>
        </authorList>
    </citation>
    <scope>NUCLEOTIDE SEQUENCE [LARGE SCALE GENOMIC DNA]</scope>
    <source>
        <strain evidence="1 2">DSM 20605</strain>
    </source>
</reference>
<dbReference type="EMBL" id="AYYX01000009">
    <property type="protein sequence ID" value="KRM89237.1"/>
    <property type="molecule type" value="Genomic_DNA"/>
</dbReference>
<dbReference type="STRING" id="1133569.FD21_GL002125"/>
<evidence type="ECO:0008006" key="3">
    <source>
        <dbReference type="Google" id="ProtNLM"/>
    </source>
</evidence>
<dbReference type="PATRIC" id="fig|1133569.4.peg.2290"/>
<evidence type="ECO:0000313" key="2">
    <source>
        <dbReference type="Proteomes" id="UP000051576"/>
    </source>
</evidence>
<dbReference type="Proteomes" id="UP000051576">
    <property type="component" value="Unassembled WGS sequence"/>
</dbReference>
<organism evidence="1 2">
    <name type="scientific">Liquorilactobacillus vini DSM 20605</name>
    <dbReference type="NCBI Taxonomy" id="1133569"/>
    <lineage>
        <taxon>Bacteria</taxon>
        <taxon>Bacillati</taxon>
        <taxon>Bacillota</taxon>
        <taxon>Bacilli</taxon>
        <taxon>Lactobacillales</taxon>
        <taxon>Lactobacillaceae</taxon>
        <taxon>Liquorilactobacillus</taxon>
    </lineage>
</organism>